<accession>A0ACA9L3V8</accession>
<organism evidence="1 2">
    <name type="scientific">Acaulospora colombiana</name>
    <dbReference type="NCBI Taxonomy" id="27376"/>
    <lineage>
        <taxon>Eukaryota</taxon>
        <taxon>Fungi</taxon>
        <taxon>Fungi incertae sedis</taxon>
        <taxon>Mucoromycota</taxon>
        <taxon>Glomeromycotina</taxon>
        <taxon>Glomeromycetes</taxon>
        <taxon>Diversisporales</taxon>
        <taxon>Acaulosporaceae</taxon>
        <taxon>Acaulospora</taxon>
    </lineage>
</organism>
<sequence>MFTKGPQSSLSLAKVILRRAESSFSPPPLIRKLRKKDYKKLLAAEFRKENARRREEALQRKAQKQREMTKGQDHEVADTANLEGFVDPPLPIKMGDRLPGSKIRMSPEKKARDPSSAKTIFIDGMRRTVPIIYPPKTSKSYKNNDTKRFKDELKLKRFEYKLELGLATTTSNIESKDPAPGVEYSGSGVNVSTTKTDLGTSNETSVSATPQDLLKNQRMWNERMRAEREAHFKKLRETSGILSLTSNEPFIPDGYKDRKREIGFEKYNALQSMKRQDRLNHLISLYHSASDFVTLNNLDAKIEEAFGDAVHFRRVYTSTLDDMQKDYQEMGGISVEEARKRLLQIQEILDGTSRGRPGLDMIETSDSSVEHTEAETKEDKGTQDEI</sequence>
<gene>
    <name evidence="1" type="ORF">ACOLOM_LOCUS3067</name>
</gene>
<reference evidence="1" key="1">
    <citation type="submission" date="2021-06" db="EMBL/GenBank/DDBJ databases">
        <authorList>
            <person name="Kallberg Y."/>
            <person name="Tangrot J."/>
            <person name="Rosling A."/>
        </authorList>
    </citation>
    <scope>NUCLEOTIDE SEQUENCE</scope>
    <source>
        <strain evidence="1">CL356</strain>
    </source>
</reference>
<dbReference type="Proteomes" id="UP000789525">
    <property type="component" value="Unassembled WGS sequence"/>
</dbReference>
<name>A0ACA9L3V8_9GLOM</name>
<comment type="caution">
    <text evidence="1">The sequence shown here is derived from an EMBL/GenBank/DDBJ whole genome shotgun (WGS) entry which is preliminary data.</text>
</comment>
<protein>
    <submittedName>
        <fullName evidence="1">1796_t:CDS:1</fullName>
    </submittedName>
</protein>
<keyword evidence="2" id="KW-1185">Reference proteome</keyword>
<evidence type="ECO:0000313" key="2">
    <source>
        <dbReference type="Proteomes" id="UP000789525"/>
    </source>
</evidence>
<evidence type="ECO:0000313" key="1">
    <source>
        <dbReference type="EMBL" id="CAG8507424.1"/>
    </source>
</evidence>
<dbReference type="EMBL" id="CAJVPT010004388">
    <property type="protein sequence ID" value="CAG8507424.1"/>
    <property type="molecule type" value="Genomic_DNA"/>
</dbReference>
<proteinExistence type="predicted"/>